<proteinExistence type="predicted"/>
<dbReference type="AlphaFoldDB" id="A0A656HNK5"/>
<keyword evidence="2" id="KW-1185">Reference proteome</keyword>
<sequence>MDILRVTADDHARLARWLEVYMPDQPVFAASFAEAELEQLHGFTDFFLARVEGLTNEFSELLKDPYWNVVCEFAGEILADFSTVSHET</sequence>
<organism evidence="1 2">
    <name type="scientific">Thiothrix nivea (strain ATCC 35100 / DSM 5205 / JP2)</name>
    <dbReference type="NCBI Taxonomy" id="870187"/>
    <lineage>
        <taxon>Bacteria</taxon>
        <taxon>Pseudomonadati</taxon>
        <taxon>Pseudomonadota</taxon>
        <taxon>Gammaproteobacteria</taxon>
        <taxon>Thiotrichales</taxon>
        <taxon>Thiotrichaceae</taxon>
        <taxon>Thiothrix</taxon>
    </lineage>
</organism>
<name>A0A656HNK5_THINJ</name>
<gene>
    <name evidence="1" type="ORF">Thini_4452</name>
</gene>
<protein>
    <submittedName>
        <fullName evidence="1">Uncharacterized protein</fullName>
    </submittedName>
</protein>
<evidence type="ECO:0000313" key="1">
    <source>
        <dbReference type="EMBL" id="EIJ36930.1"/>
    </source>
</evidence>
<evidence type="ECO:0000313" key="2">
    <source>
        <dbReference type="Proteomes" id="UP000005317"/>
    </source>
</evidence>
<dbReference type="RefSeq" id="WP_002710793.1">
    <property type="nucleotide sequence ID" value="NZ_JH651384.1"/>
</dbReference>
<dbReference type="EMBL" id="JH651384">
    <property type="protein sequence ID" value="EIJ36930.1"/>
    <property type="molecule type" value="Genomic_DNA"/>
</dbReference>
<accession>A0A656HNK5</accession>
<dbReference type="Proteomes" id="UP000005317">
    <property type="component" value="Unassembled WGS sequence"/>
</dbReference>
<reference evidence="2" key="1">
    <citation type="journal article" date="2011" name="Stand. Genomic Sci.">
        <title>Genome sequence of the filamentous, gliding Thiothrix nivea neotype strain (JP2(T)).</title>
        <authorList>
            <person name="Lapidus A."/>
            <person name="Nolan M."/>
            <person name="Lucas S."/>
            <person name="Glavina Del Rio T."/>
            <person name="Tice H."/>
            <person name="Cheng J.F."/>
            <person name="Tapia R."/>
            <person name="Han C."/>
            <person name="Goodwin L."/>
            <person name="Pitluck S."/>
            <person name="Liolios K."/>
            <person name="Pagani I."/>
            <person name="Ivanova N."/>
            <person name="Huntemann M."/>
            <person name="Mavromatis K."/>
            <person name="Mikhailova N."/>
            <person name="Pati A."/>
            <person name="Chen A."/>
            <person name="Palaniappan K."/>
            <person name="Land M."/>
            <person name="Brambilla E.M."/>
            <person name="Rohde M."/>
            <person name="Abt B."/>
            <person name="Verbarg S."/>
            <person name="Goker M."/>
            <person name="Bristow J."/>
            <person name="Eisen J.A."/>
            <person name="Markowitz V."/>
            <person name="Hugenholtz P."/>
            <person name="Kyrpides N.C."/>
            <person name="Klenk H.P."/>
            <person name="Woyke T."/>
        </authorList>
    </citation>
    <scope>NUCLEOTIDE SEQUENCE [LARGE SCALE GENOMIC DNA]</scope>
    <source>
        <strain evidence="2">ATCC 35100 / DSM 5205 / JP2</strain>
    </source>
</reference>